<dbReference type="PANTHER" id="PTHR11011">
    <property type="entry name" value="MALE STERILITY PROTEIN 2-RELATED"/>
    <property type="match status" value="1"/>
</dbReference>
<organism evidence="3">
    <name type="scientific">Timema bartmani</name>
    <dbReference type="NCBI Taxonomy" id="61472"/>
    <lineage>
        <taxon>Eukaryota</taxon>
        <taxon>Metazoa</taxon>
        <taxon>Ecdysozoa</taxon>
        <taxon>Arthropoda</taxon>
        <taxon>Hexapoda</taxon>
        <taxon>Insecta</taxon>
        <taxon>Pterygota</taxon>
        <taxon>Neoptera</taxon>
        <taxon>Polyneoptera</taxon>
        <taxon>Phasmatodea</taxon>
        <taxon>Timematodea</taxon>
        <taxon>Timematoidea</taxon>
        <taxon>Timematidae</taxon>
        <taxon>Timema</taxon>
    </lineage>
</organism>
<dbReference type="InterPro" id="IPR036291">
    <property type="entry name" value="NAD(P)-bd_dom_sf"/>
</dbReference>
<comment type="similarity">
    <text evidence="1">Belongs to the fatty acyl-CoA reductase family.</text>
</comment>
<dbReference type="PANTHER" id="PTHR11011:SF116">
    <property type="entry name" value="FATTY ACYL-COA REDUCTASE CG5065-RELATED"/>
    <property type="match status" value="1"/>
</dbReference>
<gene>
    <name evidence="3" type="ORF">TBIB3V08_LOCUS8179</name>
</gene>
<evidence type="ECO:0000259" key="2">
    <source>
        <dbReference type="Pfam" id="PF07993"/>
    </source>
</evidence>
<comment type="catalytic activity">
    <reaction evidence="1">
        <text>a long-chain fatty acyl-CoA + 2 NADPH + 2 H(+) = a long-chain primary fatty alcohol + 2 NADP(+) + CoA</text>
        <dbReference type="Rhea" id="RHEA:52716"/>
        <dbReference type="ChEBI" id="CHEBI:15378"/>
        <dbReference type="ChEBI" id="CHEBI:57287"/>
        <dbReference type="ChEBI" id="CHEBI:57783"/>
        <dbReference type="ChEBI" id="CHEBI:58349"/>
        <dbReference type="ChEBI" id="CHEBI:77396"/>
        <dbReference type="ChEBI" id="CHEBI:83139"/>
        <dbReference type="EC" id="1.2.1.84"/>
    </reaction>
</comment>
<reference evidence="3" key="1">
    <citation type="submission" date="2020-11" db="EMBL/GenBank/DDBJ databases">
        <authorList>
            <person name="Tran Van P."/>
        </authorList>
    </citation>
    <scope>NUCLEOTIDE SEQUENCE</scope>
</reference>
<keyword evidence="1" id="KW-0560">Oxidoreductase</keyword>
<evidence type="ECO:0000313" key="3">
    <source>
        <dbReference type="EMBL" id="CAD7445835.1"/>
    </source>
</evidence>
<dbReference type="Gene3D" id="3.40.50.720">
    <property type="entry name" value="NAD(P)-binding Rossmann-like Domain"/>
    <property type="match status" value="1"/>
</dbReference>
<dbReference type="GO" id="GO:0102965">
    <property type="term" value="F:alcohol-forming long-chain fatty acyl-CoA reductase activity"/>
    <property type="evidence" value="ECO:0007669"/>
    <property type="project" value="UniProtKB-EC"/>
</dbReference>
<comment type="function">
    <text evidence="1">Catalyzes the reduction of fatty acyl-CoA to fatty alcohols.</text>
</comment>
<sequence length="390" mass="43823">MDDYNNFRDLYKEIFKLSEPYVLYGFGSLLEEWKEEIVEVATLDYWETRCLFVEVEVRADSSPETDVCKTEKILQETIEIISSQEVHPTEIRTSISPSLAVELNTTSALANYATEAGMGSQKIGERQWRTQNMYLGMTNNQGCVGAEGGERRGEKLQYTDPKRLENVVLIIYYPRLVSTWSNALISCWTRLPKTGGSGINPGRVRRELPIKGSKMVVEEGDVAEQFPTVLEFFKGRTILVTGATGFLGKVLVEKLLRTTDVDRVYMFFRPKRGQEVKQRMDTFVQSKRMASFDRERYMLSKLVSCVCRFLAALVAQNVAQCKLVEINSGLAGNIAASAEFYSAVTILCLGSNLTVIHALNCELAAFVRGIAIPFDTATAIIYASLVWENL</sequence>
<dbReference type="Pfam" id="PF07993">
    <property type="entry name" value="NAD_binding_4"/>
    <property type="match status" value="1"/>
</dbReference>
<accession>A0A7R9F2I3</accession>
<feature type="domain" description="Thioester reductase (TE)" evidence="2">
    <location>
        <begin position="240"/>
        <end position="290"/>
    </location>
</feature>
<keyword evidence="1" id="KW-0521">NADP</keyword>
<dbReference type="SUPFAM" id="SSF51735">
    <property type="entry name" value="NAD(P)-binding Rossmann-fold domains"/>
    <property type="match status" value="1"/>
</dbReference>
<dbReference type="GO" id="GO:0080019">
    <property type="term" value="F:alcohol-forming very long-chain fatty acyl-CoA reductase activity"/>
    <property type="evidence" value="ECO:0007669"/>
    <property type="project" value="InterPro"/>
</dbReference>
<dbReference type="InterPro" id="IPR026055">
    <property type="entry name" value="FAR"/>
</dbReference>
<evidence type="ECO:0000256" key="1">
    <source>
        <dbReference type="RuleBase" id="RU363097"/>
    </source>
</evidence>
<name>A0A7R9F2I3_9NEOP</name>
<keyword evidence="1" id="KW-0443">Lipid metabolism</keyword>
<dbReference type="AlphaFoldDB" id="A0A7R9F2I3"/>
<protein>
    <recommendedName>
        <fullName evidence="1">Fatty acyl-CoA reductase</fullName>
        <ecNumber evidence="1">1.2.1.84</ecNumber>
    </recommendedName>
</protein>
<dbReference type="GO" id="GO:0005777">
    <property type="term" value="C:peroxisome"/>
    <property type="evidence" value="ECO:0007669"/>
    <property type="project" value="TreeGrafter"/>
</dbReference>
<dbReference type="EMBL" id="OD567547">
    <property type="protein sequence ID" value="CAD7445835.1"/>
    <property type="molecule type" value="Genomic_DNA"/>
</dbReference>
<proteinExistence type="inferred from homology"/>
<dbReference type="EC" id="1.2.1.84" evidence="1"/>
<dbReference type="InterPro" id="IPR013120">
    <property type="entry name" value="FAR_NAD-bd"/>
</dbReference>
<keyword evidence="1" id="KW-0444">Lipid biosynthesis</keyword>
<dbReference type="GO" id="GO:0035336">
    <property type="term" value="P:long-chain fatty-acyl-CoA metabolic process"/>
    <property type="evidence" value="ECO:0007669"/>
    <property type="project" value="TreeGrafter"/>
</dbReference>